<protein>
    <submittedName>
        <fullName evidence="1">Sulfur carrier protein ThiS</fullName>
    </submittedName>
</protein>
<dbReference type="RefSeq" id="WP_146574563.1">
    <property type="nucleotide sequence ID" value="NZ_SJPH01000004.1"/>
</dbReference>
<dbReference type="PANTHER" id="PTHR34472">
    <property type="entry name" value="SULFUR CARRIER PROTEIN THIS"/>
    <property type="match status" value="1"/>
</dbReference>
<organism evidence="1 2">
    <name type="scientific">Botrimarina hoheduenensis</name>
    <dbReference type="NCBI Taxonomy" id="2528000"/>
    <lineage>
        <taxon>Bacteria</taxon>
        <taxon>Pseudomonadati</taxon>
        <taxon>Planctomycetota</taxon>
        <taxon>Planctomycetia</taxon>
        <taxon>Pirellulales</taxon>
        <taxon>Lacipirellulaceae</taxon>
        <taxon>Botrimarina</taxon>
    </lineage>
</organism>
<dbReference type="AlphaFoldDB" id="A0A5C5W071"/>
<dbReference type="Proteomes" id="UP000318995">
    <property type="component" value="Unassembled WGS sequence"/>
</dbReference>
<dbReference type="NCBIfam" id="TIGR01683">
    <property type="entry name" value="thiS"/>
    <property type="match status" value="1"/>
</dbReference>
<dbReference type="SUPFAM" id="SSF54285">
    <property type="entry name" value="MoaD/ThiS"/>
    <property type="match status" value="1"/>
</dbReference>
<comment type="caution">
    <text evidence="1">The sequence shown here is derived from an EMBL/GenBank/DDBJ whole genome shotgun (WGS) entry which is preliminary data.</text>
</comment>
<accession>A0A5C5W071</accession>
<dbReference type="InterPro" id="IPR003749">
    <property type="entry name" value="ThiS/MoaD-like"/>
</dbReference>
<dbReference type="InterPro" id="IPR016155">
    <property type="entry name" value="Mopterin_synth/thiamin_S_b"/>
</dbReference>
<dbReference type="InterPro" id="IPR012675">
    <property type="entry name" value="Beta-grasp_dom_sf"/>
</dbReference>
<dbReference type="PANTHER" id="PTHR34472:SF1">
    <property type="entry name" value="SULFUR CARRIER PROTEIN THIS"/>
    <property type="match status" value="1"/>
</dbReference>
<dbReference type="OrthoDB" id="9798559at2"/>
<evidence type="ECO:0000313" key="2">
    <source>
        <dbReference type="Proteomes" id="UP000318995"/>
    </source>
</evidence>
<reference evidence="1 2" key="1">
    <citation type="submission" date="2019-02" db="EMBL/GenBank/DDBJ databases">
        <title>Deep-cultivation of Planctomycetes and their phenomic and genomic characterization uncovers novel biology.</title>
        <authorList>
            <person name="Wiegand S."/>
            <person name="Jogler M."/>
            <person name="Boedeker C."/>
            <person name="Pinto D."/>
            <person name="Vollmers J."/>
            <person name="Rivas-Marin E."/>
            <person name="Kohn T."/>
            <person name="Peeters S.H."/>
            <person name="Heuer A."/>
            <person name="Rast P."/>
            <person name="Oberbeckmann S."/>
            <person name="Bunk B."/>
            <person name="Jeske O."/>
            <person name="Meyerdierks A."/>
            <person name="Storesund J.E."/>
            <person name="Kallscheuer N."/>
            <person name="Luecker S."/>
            <person name="Lage O.M."/>
            <person name="Pohl T."/>
            <person name="Merkel B.J."/>
            <person name="Hornburger P."/>
            <person name="Mueller R.-W."/>
            <person name="Bruemmer F."/>
            <person name="Labrenz M."/>
            <person name="Spormann A.M."/>
            <person name="Op Den Camp H."/>
            <person name="Overmann J."/>
            <person name="Amann R."/>
            <person name="Jetten M.S.M."/>
            <person name="Mascher T."/>
            <person name="Medema M.H."/>
            <person name="Devos D.P."/>
            <person name="Kaster A.-K."/>
            <person name="Ovreas L."/>
            <person name="Rohde M."/>
            <person name="Galperin M.Y."/>
            <person name="Jogler C."/>
        </authorList>
    </citation>
    <scope>NUCLEOTIDE SEQUENCE [LARGE SCALE GENOMIC DNA]</scope>
    <source>
        <strain evidence="1 2">Pla111</strain>
    </source>
</reference>
<dbReference type="InterPro" id="IPR010035">
    <property type="entry name" value="Thi_S"/>
</dbReference>
<dbReference type="Gene3D" id="3.10.20.30">
    <property type="match status" value="1"/>
</dbReference>
<name>A0A5C5W071_9BACT</name>
<dbReference type="Pfam" id="PF02597">
    <property type="entry name" value="ThiS"/>
    <property type="match status" value="1"/>
</dbReference>
<keyword evidence="2" id="KW-1185">Reference proteome</keyword>
<sequence>MTLFVNGEQLEAPDGLTVAGLLEMLEVRTVGVAVERNLTVVPRAEHAATGLEPGDRIEVVTLVGGG</sequence>
<proteinExistence type="predicted"/>
<dbReference type="CDD" id="cd00565">
    <property type="entry name" value="Ubl_ThiS"/>
    <property type="match status" value="1"/>
</dbReference>
<evidence type="ECO:0000313" key="1">
    <source>
        <dbReference type="EMBL" id="TWT43449.1"/>
    </source>
</evidence>
<gene>
    <name evidence="1" type="primary">thiS</name>
    <name evidence="1" type="ORF">Pla111_24000</name>
</gene>
<dbReference type="EMBL" id="SJPH01000004">
    <property type="protein sequence ID" value="TWT43449.1"/>
    <property type="molecule type" value="Genomic_DNA"/>
</dbReference>